<dbReference type="PANTHER" id="PTHR46741:SF4">
    <property type="entry name" value="FINGER FYVE DOMAIN PROTEIN, PUTATIVE (DUF1666)-RELATED"/>
    <property type="match status" value="1"/>
</dbReference>
<evidence type="ECO:0000313" key="4">
    <source>
        <dbReference type="Proteomes" id="UP001174677"/>
    </source>
</evidence>
<protein>
    <submittedName>
        <fullName evidence="3">Uncharacterized protein</fullName>
    </submittedName>
</protein>
<dbReference type="Pfam" id="PF07891">
    <property type="entry name" value="DUF1666"/>
    <property type="match status" value="1"/>
</dbReference>
<feature type="transmembrane region" description="Helical" evidence="2">
    <location>
        <begin position="36"/>
        <end position="57"/>
    </location>
</feature>
<proteinExistence type="predicted"/>
<evidence type="ECO:0000256" key="1">
    <source>
        <dbReference type="SAM" id="MobiDB-lite"/>
    </source>
</evidence>
<keyword evidence="2" id="KW-0812">Transmembrane</keyword>
<feature type="region of interest" description="Disordered" evidence="1">
    <location>
        <begin position="198"/>
        <end position="234"/>
    </location>
</feature>
<keyword evidence="2" id="KW-0472">Membrane</keyword>
<feature type="compositionally biased region" description="Basic and acidic residues" evidence="1">
    <location>
        <begin position="369"/>
        <end position="385"/>
    </location>
</feature>
<sequence length="804" mass="92936">MGTRFVYAIKTQFHFLNSTGFVNDFAYNNIYKVVSFFWGFVCSYTFYLFGSLFRHIFRFQNRKNLYKFESDSNEVDYQQEDDQFGSSCFQDSEMEKSDVEGENSVVMEGALLASTNKCEFLSGKGIRGFVDEPITLSFTVHELFLDSNNDAIVNTPTADNGRSTHEDFQEVELDSEAADKTEKAGAFFKNFATDEALEEKQEQETLIGEKNSEEKELSSNDGVTVDKGFGNQDLDAEKTENSVKSLVVEKALEKPEQETSTEENSYNKQEMDALDQSSELSVNGTVREVFECESFVFIDEKKMEHIREAEAVSIEGVGPEICVLVDEERAEHNTEMEAISMRDQSSDSDDEYIELQPQKQNSNLLDEEILPKEHLSNLDDKEEEQGLIHEKAEPKFEESSVQGQKPLDSHVQSDTDYMFDQHDVIEQLKMELKLARTGGLPTILEESESEELETQKTVQELRPMKVGDQKLERKDLLEGIRKIYKSYVDKMRKLDVLNFQTMHALGLLQMKDTVQFQTARKSSVPAIISLLSQNLWSCKGTAVVNPMKKIFADMHSDFDTIYVGQLCLSWEILHWQYWKAQELQKYDSQGSHQYNQVAGEFQLFQVLIQRFLENERFQGPRVQNYIQSRCVLRGLLQVPQVRDDSFKGKGEKGDEKEDAITSQMLIETIEQSMRDFWEFLRADKDESSLILQGHQQTHINLQDLVDLELLTDIRTDFQKKDKKLKDILRSGNCIVKRFKRQQEDGVHHIHTLFMAQVELKLVSRVLNMSKLTRDQLIWCHEKLDKINFCNRKVYVEPSFLLFPC</sequence>
<feature type="region of interest" description="Disordered" evidence="1">
    <location>
        <begin position="358"/>
        <end position="385"/>
    </location>
</feature>
<gene>
    <name evidence="3" type="ORF">P3X46_015465</name>
</gene>
<feature type="region of interest" description="Disordered" evidence="1">
    <location>
        <begin position="251"/>
        <end position="279"/>
    </location>
</feature>
<dbReference type="PANTHER" id="PTHR46741">
    <property type="entry name" value="OS09G0413600 PROTEIN"/>
    <property type="match status" value="1"/>
</dbReference>
<comment type="caution">
    <text evidence="3">The sequence shown here is derived from an EMBL/GenBank/DDBJ whole genome shotgun (WGS) entry which is preliminary data.</text>
</comment>
<dbReference type="InterPro" id="IPR012870">
    <property type="entry name" value="DUF1666"/>
</dbReference>
<evidence type="ECO:0000256" key="2">
    <source>
        <dbReference type="SAM" id="Phobius"/>
    </source>
</evidence>
<keyword evidence="4" id="KW-1185">Reference proteome</keyword>
<reference evidence="3" key="1">
    <citation type="journal article" date="2023" name="Plant Biotechnol. J.">
        <title>Chromosome-level wild Hevea brasiliensis genome provides new tools for genomic-assisted breeding and valuable loci to elevate rubber yield.</title>
        <authorList>
            <person name="Cheng H."/>
            <person name="Song X."/>
            <person name="Hu Y."/>
            <person name="Wu T."/>
            <person name="Yang Q."/>
            <person name="An Z."/>
            <person name="Feng S."/>
            <person name="Deng Z."/>
            <person name="Wu W."/>
            <person name="Zeng X."/>
            <person name="Tu M."/>
            <person name="Wang X."/>
            <person name="Huang H."/>
        </authorList>
    </citation>
    <scope>NUCLEOTIDE SEQUENCE</scope>
    <source>
        <strain evidence="3">MT/VB/25A 57/8</strain>
    </source>
</reference>
<evidence type="ECO:0000313" key="3">
    <source>
        <dbReference type="EMBL" id="KAJ9172199.1"/>
    </source>
</evidence>
<dbReference type="Proteomes" id="UP001174677">
    <property type="component" value="Chromosome 9"/>
</dbReference>
<dbReference type="EMBL" id="JARPOI010000009">
    <property type="protein sequence ID" value="KAJ9172199.1"/>
    <property type="molecule type" value="Genomic_DNA"/>
</dbReference>
<organism evidence="3 4">
    <name type="scientific">Hevea brasiliensis</name>
    <name type="common">Para rubber tree</name>
    <name type="synonym">Siphonia brasiliensis</name>
    <dbReference type="NCBI Taxonomy" id="3981"/>
    <lineage>
        <taxon>Eukaryota</taxon>
        <taxon>Viridiplantae</taxon>
        <taxon>Streptophyta</taxon>
        <taxon>Embryophyta</taxon>
        <taxon>Tracheophyta</taxon>
        <taxon>Spermatophyta</taxon>
        <taxon>Magnoliopsida</taxon>
        <taxon>eudicotyledons</taxon>
        <taxon>Gunneridae</taxon>
        <taxon>Pentapetalae</taxon>
        <taxon>rosids</taxon>
        <taxon>fabids</taxon>
        <taxon>Malpighiales</taxon>
        <taxon>Euphorbiaceae</taxon>
        <taxon>Crotonoideae</taxon>
        <taxon>Micrandreae</taxon>
        <taxon>Hevea</taxon>
    </lineage>
</organism>
<accession>A0ABQ9LW18</accession>
<keyword evidence="2" id="KW-1133">Transmembrane helix</keyword>
<name>A0ABQ9LW18_HEVBR</name>